<dbReference type="GO" id="GO:0031416">
    <property type="term" value="C:NatB complex"/>
    <property type="evidence" value="ECO:0007669"/>
    <property type="project" value="TreeGrafter"/>
</dbReference>
<organism evidence="2 3">
    <name type="scientific">Yarrowia lipolytica</name>
    <name type="common">Candida lipolytica</name>
    <dbReference type="NCBI Taxonomy" id="4952"/>
    <lineage>
        <taxon>Eukaryota</taxon>
        <taxon>Fungi</taxon>
        <taxon>Dikarya</taxon>
        <taxon>Ascomycota</taxon>
        <taxon>Saccharomycotina</taxon>
        <taxon>Dipodascomycetes</taxon>
        <taxon>Dipodascales</taxon>
        <taxon>Dipodascales incertae sedis</taxon>
        <taxon>Yarrowia</taxon>
    </lineage>
</organism>
<dbReference type="SUPFAM" id="SSF48452">
    <property type="entry name" value="TPR-like"/>
    <property type="match status" value="1"/>
</dbReference>
<reference evidence="2 3" key="1">
    <citation type="submission" date="2018-07" db="EMBL/GenBank/DDBJ databases">
        <title>Draft Genome Assemblies for Five Robust Yarrowia lipolytica Strains Exhibiting High Lipid Production and Pentose Sugar Utilization and Sugar Alcohol Secretion from Undetoxified Lignocellulosic Biomass Hydrolysates.</title>
        <authorList>
            <consortium name="DOE Joint Genome Institute"/>
            <person name="Walker C."/>
            <person name="Ryu S."/>
            <person name="Na H."/>
            <person name="Zane M."/>
            <person name="LaButti K."/>
            <person name="Lipzen A."/>
            <person name="Haridas S."/>
            <person name="Barry K."/>
            <person name="Grigoriev I.V."/>
            <person name="Quarterman J."/>
            <person name="Slininger P."/>
            <person name="Dien B."/>
            <person name="Trinh C.T."/>
        </authorList>
    </citation>
    <scope>NUCLEOTIDE SEQUENCE [LARGE SCALE GENOMIC DNA]</scope>
    <source>
        <strain evidence="2 3">YB392</strain>
    </source>
</reference>
<dbReference type="InterPro" id="IPR019183">
    <property type="entry name" value="NAA25_NatB_aux_su"/>
</dbReference>
<dbReference type="PANTHER" id="PTHR22767">
    <property type="entry name" value="N-TERMINAL ACETYLTRANSFERASE-RELATED"/>
    <property type="match status" value="1"/>
</dbReference>
<proteinExistence type="inferred from homology"/>
<accession>A0A371CF21</accession>
<dbReference type="VEuPathDB" id="FungiDB:YALI0_B11836g"/>
<dbReference type="PANTHER" id="PTHR22767:SF3">
    <property type="entry name" value="N-ALPHA-ACETYLTRANSFERASE 25, NATB AUXILIARY SUBUNIT"/>
    <property type="match status" value="1"/>
</dbReference>
<dbReference type="Gene3D" id="1.25.40.1040">
    <property type="match status" value="1"/>
</dbReference>
<dbReference type="Proteomes" id="UP000256601">
    <property type="component" value="Unassembled WGS sequence"/>
</dbReference>
<evidence type="ECO:0000256" key="1">
    <source>
        <dbReference type="ARBA" id="ARBA00006298"/>
    </source>
</evidence>
<dbReference type="Pfam" id="PF09797">
    <property type="entry name" value="NatB_MDM20"/>
    <property type="match status" value="1"/>
</dbReference>
<name>A0A371CF21_YARLL</name>
<evidence type="ECO:0000313" key="2">
    <source>
        <dbReference type="EMBL" id="RDW28680.1"/>
    </source>
</evidence>
<sequence length="790" mass="90451">MSTRDKSIWEAIEAGTFKQARALIAKAQKKASKNTYYGALNALVSVLSGNKEEALKEAEDLLATDPSDQRTVMMLSNVFTRLDRPDRLLPLFEGYAKKNPAASTLETWLWAMVDSGNTYGQQRAAMALSKTEKSRRSVFWAVYSGLVALEEGSIPDKEKAIISMLSTRMCEQQRPFVSAEEVYVYAKLLWAQGKKTEAIETLQKDAFFWNNLELTIMLREYLKESEQWSALFDHSKKVVVDQDLDDWAHWKTLIEGGLKSERKEEVEEVIEKNKKTRNSLLAAVELNHQLRLDITTSVQNYFAMMGSKLCAYDDLKDYVENTDTDTVLKMIGYTEEPKITTLKEAIIRVNVEKLKFLVSCDKSDHVTFVDKQITLYQQTEFLLTKKDPKEYHVGDDFLLIATCSLLEEYAKSRASINVSKAIILLEHAISRDQHQFYVRLWLTRLYLILGLFPSAEPHYVSLSIKTIQHDVNSHFLLSRVSTMFPLSSKLVSKALTLYSENDHESPMLIKHAYNQSTFSKIGGFVEFKKRLDFSQSRALLVLEQLRMSEYARQPIGAKPQPTHTLMDQRDNKIMWSVNKSSDRSYGDRFTAGPKQEETWTRAFTLNWQIQQKLGVAEFGSLLEELTHVMREAHDLTEAEEWQLNVTLRCAELARDKLNGERFTKLQELLTNHPLADMESRDWSYVHVAFTVVETATSVKRYLTGVRANRLKCDKSGLDSTYKQVNAVLDHVKKNAGEVKNLRSKAREQDIELLGDWALNKVKMAPERFEDVIEGIHSSRDKVMTGVRAGC</sequence>
<dbReference type="AlphaFoldDB" id="A0A371CF21"/>
<protein>
    <submittedName>
        <fullName evidence="2">N-acetyltransferase B complex non catalytic subunit-domain-containing protein</fullName>
    </submittedName>
</protein>
<keyword evidence="2" id="KW-0808">Transferase</keyword>
<dbReference type="InterPro" id="IPR011990">
    <property type="entry name" value="TPR-like_helical_dom_sf"/>
</dbReference>
<dbReference type="GO" id="GO:0016740">
    <property type="term" value="F:transferase activity"/>
    <property type="evidence" value="ECO:0007669"/>
    <property type="project" value="UniProtKB-KW"/>
</dbReference>
<evidence type="ECO:0000313" key="3">
    <source>
        <dbReference type="Proteomes" id="UP000256601"/>
    </source>
</evidence>
<dbReference type="VEuPathDB" id="FungiDB:YALI1_B15655g"/>
<gene>
    <name evidence="2" type="ORF">B0I71DRAFT_127151</name>
</gene>
<comment type="similarity">
    <text evidence="1">Belongs to the MDM20/NAA25 family.</text>
</comment>
<dbReference type="EMBL" id="KZ858951">
    <property type="protein sequence ID" value="RDW28680.1"/>
    <property type="molecule type" value="Genomic_DNA"/>
</dbReference>